<dbReference type="PROSITE" id="PS51208">
    <property type="entry name" value="AUTOTRANSPORTER"/>
    <property type="match status" value="1"/>
</dbReference>
<dbReference type="InterPro" id="IPR036709">
    <property type="entry name" value="Autotransporte_beta_dom_sf"/>
</dbReference>
<dbReference type="Gene3D" id="2.40.128.130">
    <property type="entry name" value="Autotransporter beta-domain"/>
    <property type="match status" value="1"/>
</dbReference>
<evidence type="ECO:0000256" key="2">
    <source>
        <dbReference type="SAM" id="SignalP"/>
    </source>
</evidence>
<feature type="domain" description="Autotransporter" evidence="3">
    <location>
        <begin position="509"/>
        <end position="819"/>
    </location>
</feature>
<evidence type="ECO:0000313" key="5">
    <source>
        <dbReference type="Proteomes" id="UP001549086"/>
    </source>
</evidence>
<dbReference type="SUPFAM" id="SSF51126">
    <property type="entry name" value="Pectin lyase-like"/>
    <property type="match status" value="1"/>
</dbReference>
<dbReference type="Gene3D" id="2.160.20.20">
    <property type="match status" value="1"/>
</dbReference>
<dbReference type="NCBIfam" id="TIGR01414">
    <property type="entry name" value="autotrans_barl"/>
    <property type="match status" value="1"/>
</dbReference>
<evidence type="ECO:0000256" key="1">
    <source>
        <dbReference type="SAM" id="MobiDB-lite"/>
    </source>
</evidence>
<dbReference type="Proteomes" id="UP001549086">
    <property type="component" value="Unassembled WGS sequence"/>
</dbReference>
<dbReference type="InterPro" id="IPR006315">
    <property type="entry name" value="OM_autotransptr_brl_dom"/>
</dbReference>
<feature type="compositionally biased region" description="Basic and acidic residues" evidence="1">
    <location>
        <begin position="429"/>
        <end position="446"/>
    </location>
</feature>
<feature type="signal peptide" evidence="2">
    <location>
        <begin position="1"/>
        <end position="30"/>
    </location>
</feature>
<dbReference type="SUPFAM" id="SSF103515">
    <property type="entry name" value="Autotransporter"/>
    <property type="match status" value="1"/>
</dbReference>
<gene>
    <name evidence="4" type="ORF">ABID23_000819</name>
</gene>
<dbReference type="InterPro" id="IPR005546">
    <property type="entry name" value="Autotransporte_beta"/>
</dbReference>
<dbReference type="Pfam" id="PF03797">
    <property type="entry name" value="Autotransporter"/>
    <property type="match status" value="1"/>
</dbReference>
<evidence type="ECO:0000259" key="3">
    <source>
        <dbReference type="PROSITE" id="PS51208"/>
    </source>
</evidence>
<organism evidence="4 5">
    <name type="scientific">Bartonella silvatica</name>
    <dbReference type="NCBI Taxonomy" id="357760"/>
    <lineage>
        <taxon>Bacteria</taxon>
        <taxon>Pseudomonadati</taxon>
        <taxon>Pseudomonadota</taxon>
        <taxon>Alphaproteobacteria</taxon>
        <taxon>Hyphomicrobiales</taxon>
        <taxon>Bartonellaceae</taxon>
        <taxon>Bartonella</taxon>
    </lineage>
</organism>
<feature type="chain" id="PRO_5045493233" evidence="2">
    <location>
        <begin position="31"/>
        <end position="819"/>
    </location>
</feature>
<keyword evidence="5" id="KW-1185">Reference proteome</keyword>
<dbReference type="EMBL" id="JBEPLI010000006">
    <property type="protein sequence ID" value="MET3589733.1"/>
    <property type="molecule type" value="Genomic_DNA"/>
</dbReference>
<reference evidence="4 5" key="1">
    <citation type="submission" date="2024-06" db="EMBL/GenBank/DDBJ databases">
        <title>Genomic Encyclopedia of Type Strains, Phase IV (KMG-IV): sequencing the most valuable type-strain genomes for metagenomic binning, comparative biology and taxonomic classification.</title>
        <authorList>
            <person name="Goeker M."/>
        </authorList>
    </citation>
    <scope>NUCLEOTIDE SEQUENCE [LARGE SCALE GENOMIC DNA]</scope>
    <source>
        <strain evidence="4 5">DSM 23649</strain>
    </source>
</reference>
<dbReference type="SMART" id="SM00869">
    <property type="entry name" value="Autotransporter"/>
    <property type="match status" value="1"/>
</dbReference>
<comment type="caution">
    <text evidence="4">The sequence shown here is derived from an EMBL/GenBank/DDBJ whole genome shotgun (WGS) entry which is preliminary data.</text>
</comment>
<dbReference type="InterPro" id="IPR012332">
    <property type="entry name" value="Autotransporter_pectin_lyase_C"/>
</dbReference>
<name>A0ABV2HGQ6_9HYPH</name>
<feature type="region of interest" description="Disordered" evidence="1">
    <location>
        <begin position="426"/>
        <end position="446"/>
    </location>
</feature>
<protein>
    <submittedName>
        <fullName evidence="4">Outer membrane autotransporter protein</fullName>
    </submittedName>
</protein>
<evidence type="ECO:0000313" key="4">
    <source>
        <dbReference type="EMBL" id="MET3589733.1"/>
    </source>
</evidence>
<proteinExistence type="predicted"/>
<dbReference type="InterPro" id="IPR011050">
    <property type="entry name" value="Pectin_lyase_fold/virulence"/>
</dbReference>
<keyword evidence="2" id="KW-0732">Signal</keyword>
<dbReference type="RefSeq" id="WP_354189531.1">
    <property type="nucleotide sequence ID" value="NZ_JBEPLI010000006.1"/>
</dbReference>
<accession>A0ABV2HGQ6</accession>
<sequence length="819" mass="89887">MCKKSIYKKNFLLCTIAGTLIFSYSHPTYANISPPQISESITLKEGEESFDNVFVRDKGPGVSAVDKAVVTITNATIHTESGVLSASKGGRINAKKIVANTIYKGLDTTNGIINVKDSIITVQRGGGAGIVVYETKDYHIKEGETVLNKVVLNNTKLFVEDGTGILGPYCSKAVAEIQLKNSEIHADVLLRNKTKRRYYDDDTLPVTLSLTADNSIIEGRTRTLKINTTVLNLNNHSKWYLNVAKEDADIDFSVYNYDLTDIKQRALSTVSILNLNNSSIIFNAPHKLAKGYYQTLSVGRTAEVSRPSDSTLPNIEPLYKAVYNATGNAEIHFNTEWSDGLPKEQQKTDRLLVHGSVSGTTVVHINGILKDETSNKDNSVPANMRGLSLIQVSGKVDENAFKLANGYIIMGELPYKYVLNAYGPTSSHGKADENQSHLKDVSQESEENTLKDYTKYTISDKVVVGVPEDENAEQNPLREDQNFWDFRLQSATVDDEGRVKALVPQVASYLAMPNALFSVGFADISNQNTLLDSMWIHNEEKDNKKKGILLSSYGNKITLYSSRTPLQYGYNADVRYAALQAGIILAALEEQNVTTSFGLLGTYGKLAFTPKDIEDVKENKLDKWSIAAYGSLRHNSGISVDALFSYGALKGNISTALRGNTAELNNANTLSASATIKQKLETNAKGLTFEPQAQFVYQRLVLGTLSDVDGLNVHIGHPHQWFIRLGGCLIQNISTSKESKAVSLYGKLNVVKTFSDHGKIRIGDTFHFESMGSFLEGGVGVRAQLSQNISLHGDVNYQQKLQKAGISGASFSGGIRYQF</sequence>